<feature type="repeat" description="ANK" evidence="3">
    <location>
        <begin position="290"/>
        <end position="322"/>
    </location>
</feature>
<feature type="repeat" description="ANK" evidence="3">
    <location>
        <begin position="122"/>
        <end position="142"/>
    </location>
</feature>
<dbReference type="EMBL" id="CAJFCJ010000007">
    <property type="protein sequence ID" value="CAD5117248.1"/>
    <property type="molecule type" value="Genomic_DNA"/>
</dbReference>
<dbReference type="OrthoDB" id="6251518at2759"/>
<keyword evidence="1" id="KW-0677">Repeat</keyword>
<dbReference type="PROSITE" id="PS50088">
    <property type="entry name" value="ANK_REPEAT"/>
    <property type="match status" value="6"/>
</dbReference>
<feature type="repeat" description="ANK" evidence="3">
    <location>
        <begin position="223"/>
        <end position="256"/>
    </location>
</feature>
<evidence type="ECO:0000313" key="6">
    <source>
        <dbReference type="Proteomes" id="UP000549394"/>
    </source>
</evidence>
<evidence type="ECO:0000256" key="2">
    <source>
        <dbReference type="ARBA" id="ARBA00023043"/>
    </source>
</evidence>
<dbReference type="Pfam" id="PF12796">
    <property type="entry name" value="Ank_2"/>
    <property type="match status" value="2"/>
</dbReference>
<feature type="repeat" description="ANK" evidence="3">
    <location>
        <begin position="257"/>
        <end position="289"/>
    </location>
</feature>
<dbReference type="PANTHER" id="PTHR24173">
    <property type="entry name" value="ANKYRIN REPEAT CONTAINING"/>
    <property type="match status" value="1"/>
</dbReference>
<proteinExistence type="predicted"/>
<feature type="compositionally biased region" description="Low complexity" evidence="4">
    <location>
        <begin position="682"/>
        <end position="695"/>
    </location>
</feature>
<keyword evidence="2 3" id="KW-0040">ANK repeat</keyword>
<feature type="compositionally biased region" description="Basic and acidic residues" evidence="4">
    <location>
        <begin position="625"/>
        <end position="640"/>
    </location>
</feature>
<dbReference type="Gene3D" id="1.25.40.20">
    <property type="entry name" value="Ankyrin repeat-containing domain"/>
    <property type="match status" value="1"/>
</dbReference>
<feature type="repeat" description="ANK" evidence="3">
    <location>
        <begin position="156"/>
        <end position="188"/>
    </location>
</feature>
<feature type="compositionally biased region" description="Basic and acidic residues" evidence="4">
    <location>
        <begin position="389"/>
        <end position="404"/>
    </location>
</feature>
<evidence type="ECO:0000313" key="5">
    <source>
        <dbReference type="EMBL" id="CAD5117248.1"/>
    </source>
</evidence>
<gene>
    <name evidence="5" type="ORF">DGYR_LOCUS5795</name>
</gene>
<evidence type="ECO:0000256" key="4">
    <source>
        <dbReference type="SAM" id="MobiDB-lite"/>
    </source>
</evidence>
<dbReference type="PANTHER" id="PTHR24173:SF74">
    <property type="entry name" value="ANKYRIN REPEAT DOMAIN-CONTAINING PROTEIN 16"/>
    <property type="match status" value="1"/>
</dbReference>
<evidence type="ECO:0000256" key="1">
    <source>
        <dbReference type="ARBA" id="ARBA00022737"/>
    </source>
</evidence>
<feature type="region of interest" description="Disordered" evidence="4">
    <location>
        <begin position="660"/>
        <end position="702"/>
    </location>
</feature>
<dbReference type="Pfam" id="PF13637">
    <property type="entry name" value="Ank_4"/>
    <property type="match status" value="1"/>
</dbReference>
<dbReference type="Proteomes" id="UP000549394">
    <property type="component" value="Unassembled WGS sequence"/>
</dbReference>
<name>A0A7I8VP60_9ANNE</name>
<keyword evidence="6" id="KW-1185">Reference proteome</keyword>
<organism evidence="5 6">
    <name type="scientific">Dimorphilus gyrociliatus</name>
    <dbReference type="NCBI Taxonomy" id="2664684"/>
    <lineage>
        <taxon>Eukaryota</taxon>
        <taxon>Metazoa</taxon>
        <taxon>Spiralia</taxon>
        <taxon>Lophotrochozoa</taxon>
        <taxon>Annelida</taxon>
        <taxon>Polychaeta</taxon>
        <taxon>Polychaeta incertae sedis</taxon>
        <taxon>Dinophilidae</taxon>
        <taxon>Dimorphilus</taxon>
    </lineage>
</organism>
<evidence type="ECO:0000256" key="3">
    <source>
        <dbReference type="PROSITE-ProRule" id="PRU00023"/>
    </source>
</evidence>
<feature type="repeat" description="ANK" evidence="3">
    <location>
        <begin position="190"/>
        <end position="222"/>
    </location>
</feature>
<reference evidence="5 6" key="1">
    <citation type="submission" date="2020-08" db="EMBL/GenBank/DDBJ databases">
        <authorList>
            <person name="Hejnol A."/>
        </authorList>
    </citation>
    <scope>NUCLEOTIDE SEQUENCE [LARGE SCALE GENOMIC DNA]</scope>
</reference>
<dbReference type="PRINTS" id="PR01415">
    <property type="entry name" value="ANKYRIN"/>
</dbReference>
<feature type="compositionally biased region" description="Low complexity" evidence="4">
    <location>
        <begin position="595"/>
        <end position="610"/>
    </location>
</feature>
<feature type="region of interest" description="Disordered" evidence="4">
    <location>
        <begin position="380"/>
        <end position="407"/>
    </location>
</feature>
<dbReference type="SUPFAM" id="SSF48403">
    <property type="entry name" value="Ankyrin repeat"/>
    <property type="match status" value="1"/>
</dbReference>
<dbReference type="InterPro" id="IPR002110">
    <property type="entry name" value="Ankyrin_rpt"/>
</dbReference>
<dbReference type="SMART" id="SM00248">
    <property type="entry name" value="ANK"/>
    <property type="match status" value="7"/>
</dbReference>
<sequence>MDNSNTTIEETCESDASIDRLAREKDLLLQNIERSSRLIERGLRKKTNDILHKNEIDQFLENSELVEAVDMDNTCIMPMGNETGFISGVTQSDKLRLAASKGHIEGVRQLISIGAKFESDREGRTALHYAALGGHEEIAQLLSQQPGCYVDAQDSHGYTALHRAAAQGHVSVVKVLLLEGATIDIQDNVHGNAPLHEAAWNGYSQTLEILLQYKANVMILNKGGFTALHMAAQNGHNQSARILLYARSLSVDHKNNYGDTPLHTAARYGHAGVTRILIGAGCNVDEQNKNGDTSLHVAAALKRRKIAKLLLDAAIDVEIRNKQNETAASLGRRKDQKEIIDLIESQPKISKEQRKEKMKKEKEKLRMQFVDQPERKEKKGFFFKRKSSAKKDDKPSRSISRERIAVSTGTSTQIPASDCLYGFYGAIDGPGKMHGMSPSKVRNVKSHGTSTVSGLLNEYKSRDGIQYYRDLAGNVKQGPIGYAPICNCAPQILKQLEARVEAGEESLYEHIEHRQRTLADRLEALDRRTTRQVHALGNWTRDRLQDERMAHVRHLDDRLAAERRITHDELDLHYNYLTNQLNSQTHLVRNAVHVSSFRPRSRSTTTRPVPIYRSRSDESLSLSTRQEKPNSKSSPDGRADSHTIVVDVHHESLDAAKSPFAHHSKADSGSNPDSGYSSKIFAGRQIQASRSSSISEVDNWKRPREIEMKPSCVTRTSIEINQTATEV</sequence>
<accession>A0A7I8VP60</accession>
<feature type="region of interest" description="Disordered" evidence="4">
    <location>
        <begin position="595"/>
        <end position="640"/>
    </location>
</feature>
<feature type="compositionally biased region" description="Polar residues" evidence="4">
    <location>
        <begin position="667"/>
        <end position="677"/>
    </location>
</feature>
<protein>
    <submittedName>
        <fullName evidence="5">DgyrCDS6043</fullName>
    </submittedName>
</protein>
<dbReference type="AlphaFoldDB" id="A0A7I8VP60"/>
<comment type="caution">
    <text evidence="5">The sequence shown here is derived from an EMBL/GenBank/DDBJ whole genome shotgun (WGS) entry which is preliminary data.</text>
</comment>
<dbReference type="PROSITE" id="PS50297">
    <property type="entry name" value="ANK_REP_REGION"/>
    <property type="match status" value="6"/>
</dbReference>
<dbReference type="InterPro" id="IPR036770">
    <property type="entry name" value="Ankyrin_rpt-contain_sf"/>
</dbReference>